<dbReference type="SUPFAM" id="SSF118290">
    <property type="entry name" value="WRKY DNA-binding domain"/>
    <property type="match status" value="1"/>
</dbReference>
<protein>
    <recommendedName>
        <fullName evidence="7">WRKY domain-containing protein</fullName>
    </recommendedName>
</protein>
<dbReference type="GO" id="GO:0005634">
    <property type="term" value="C:nucleus"/>
    <property type="evidence" value="ECO:0007669"/>
    <property type="project" value="UniProtKB-SubCell"/>
</dbReference>
<keyword evidence="3" id="KW-0238">DNA-binding</keyword>
<dbReference type="EMBL" id="CAXHTB010000004">
    <property type="protein sequence ID" value="CAL0305342.1"/>
    <property type="molecule type" value="Genomic_DNA"/>
</dbReference>
<evidence type="ECO:0000256" key="5">
    <source>
        <dbReference type="ARBA" id="ARBA00023242"/>
    </source>
</evidence>
<gene>
    <name evidence="8" type="ORF">LLUT_LOCUS6402</name>
</gene>
<dbReference type="Pfam" id="PF03106">
    <property type="entry name" value="WRKY"/>
    <property type="match status" value="1"/>
</dbReference>
<reference evidence="8 9" key="1">
    <citation type="submission" date="2024-03" db="EMBL/GenBank/DDBJ databases">
        <authorList>
            <person name="Martinez-Hernandez J."/>
        </authorList>
    </citation>
    <scope>NUCLEOTIDE SEQUENCE [LARGE SCALE GENOMIC DNA]</scope>
</reference>
<organism evidence="8 9">
    <name type="scientific">Lupinus luteus</name>
    <name type="common">European yellow lupine</name>
    <dbReference type="NCBI Taxonomy" id="3873"/>
    <lineage>
        <taxon>Eukaryota</taxon>
        <taxon>Viridiplantae</taxon>
        <taxon>Streptophyta</taxon>
        <taxon>Embryophyta</taxon>
        <taxon>Tracheophyta</taxon>
        <taxon>Spermatophyta</taxon>
        <taxon>Magnoliopsida</taxon>
        <taxon>eudicotyledons</taxon>
        <taxon>Gunneridae</taxon>
        <taxon>Pentapetalae</taxon>
        <taxon>rosids</taxon>
        <taxon>fabids</taxon>
        <taxon>Fabales</taxon>
        <taxon>Fabaceae</taxon>
        <taxon>Papilionoideae</taxon>
        <taxon>50 kb inversion clade</taxon>
        <taxon>genistoids sensu lato</taxon>
        <taxon>core genistoids</taxon>
        <taxon>Genisteae</taxon>
        <taxon>Lupinus</taxon>
    </lineage>
</organism>
<keyword evidence="5" id="KW-0539">Nucleus</keyword>
<evidence type="ECO:0000256" key="1">
    <source>
        <dbReference type="ARBA" id="ARBA00004123"/>
    </source>
</evidence>
<dbReference type="InterPro" id="IPR036576">
    <property type="entry name" value="WRKY_dom_sf"/>
</dbReference>
<evidence type="ECO:0000256" key="2">
    <source>
        <dbReference type="ARBA" id="ARBA00023015"/>
    </source>
</evidence>
<dbReference type="GO" id="GO:0003700">
    <property type="term" value="F:DNA-binding transcription factor activity"/>
    <property type="evidence" value="ECO:0007669"/>
    <property type="project" value="InterPro"/>
</dbReference>
<dbReference type="Gene3D" id="2.20.25.80">
    <property type="entry name" value="WRKY domain"/>
    <property type="match status" value="1"/>
</dbReference>
<dbReference type="SMART" id="SM00774">
    <property type="entry name" value="WRKY"/>
    <property type="match status" value="1"/>
</dbReference>
<keyword evidence="2" id="KW-0805">Transcription regulation</keyword>
<evidence type="ECO:0000313" key="9">
    <source>
        <dbReference type="Proteomes" id="UP001497480"/>
    </source>
</evidence>
<keyword evidence="9" id="KW-1185">Reference proteome</keyword>
<dbReference type="GO" id="GO:0043565">
    <property type="term" value="F:sequence-specific DNA binding"/>
    <property type="evidence" value="ECO:0007669"/>
    <property type="project" value="InterPro"/>
</dbReference>
<evidence type="ECO:0000256" key="3">
    <source>
        <dbReference type="ARBA" id="ARBA00023125"/>
    </source>
</evidence>
<dbReference type="PANTHER" id="PTHR31282">
    <property type="entry name" value="WRKY TRANSCRIPTION FACTOR 21-RELATED"/>
    <property type="match status" value="1"/>
</dbReference>
<accession>A0AAV1W7Z4</accession>
<dbReference type="InterPro" id="IPR003657">
    <property type="entry name" value="WRKY_dom"/>
</dbReference>
<dbReference type="AlphaFoldDB" id="A0AAV1W7Z4"/>
<proteinExistence type="predicted"/>
<feature type="domain" description="WRKY" evidence="7">
    <location>
        <begin position="145"/>
        <end position="207"/>
    </location>
</feature>
<comment type="subcellular location">
    <subcellularLocation>
        <location evidence="1">Nucleus</location>
    </subcellularLocation>
</comment>
<keyword evidence="4" id="KW-0804">Transcription</keyword>
<name>A0AAV1W7Z4_LUPLU</name>
<dbReference type="InterPro" id="IPR044810">
    <property type="entry name" value="WRKY_plant"/>
</dbReference>
<evidence type="ECO:0000259" key="7">
    <source>
        <dbReference type="PROSITE" id="PS50811"/>
    </source>
</evidence>
<dbReference type="PROSITE" id="PS50811">
    <property type="entry name" value="WRKY"/>
    <property type="match status" value="1"/>
</dbReference>
<feature type="region of interest" description="Disordered" evidence="6">
    <location>
        <begin position="290"/>
        <end position="310"/>
    </location>
</feature>
<evidence type="ECO:0000256" key="6">
    <source>
        <dbReference type="SAM" id="MobiDB-lite"/>
    </source>
</evidence>
<dbReference type="Proteomes" id="UP001497480">
    <property type="component" value="Unassembled WGS sequence"/>
</dbReference>
<evidence type="ECO:0000313" key="8">
    <source>
        <dbReference type="EMBL" id="CAL0305342.1"/>
    </source>
</evidence>
<comment type="caution">
    <text evidence="8">The sequence shown here is derived from an EMBL/GenBank/DDBJ whole genome shotgun (WGS) entry which is preliminary data.</text>
</comment>
<evidence type="ECO:0000256" key="4">
    <source>
        <dbReference type="ARBA" id="ARBA00023163"/>
    </source>
</evidence>
<sequence length="310" mass="34167">MEEIISSINHACIVAENILDLPNLANKPATLSLSIDEIVKTLSDTKQRLMILSLHGHTSKPSFAHEIVHQPQIDATSMQEWASSSYTQTMDQLLQGERTLPETNMTGKEAMEVLPSRSRKRKVDIEKRTTLVPAPQFGNTEIPPEDGFTWRKYGQKEILGYKYPRCYYRCTHQKLYGCPAKKQVQRLDENSSIYEVTYRGNHTCHMSSTAPLSVPPQHLLALDMTQSTISPHLSQISASDSGWWLSSMSLSLQQGGGGLAPAAADDGGGPSISRYGADYPVVDMADAMFNSGSSSGNSMESLFPPTDQDK</sequence>